<proteinExistence type="predicted"/>
<accession>A0AC61TG93</accession>
<evidence type="ECO:0000313" key="2">
    <source>
        <dbReference type="Proteomes" id="UP000245918"/>
    </source>
</evidence>
<dbReference type="Proteomes" id="UP000245918">
    <property type="component" value="Chromosome"/>
</dbReference>
<sequence>MKGATPVIPAYLYARVSSLTQTSDGHHGIERQVETLTQWLEHANSCIDEASQRANTQLPHIDVENVTQLTDQGYSAYKSANFEHGKLGLLYQQCVEGRLGSCWLIVENIDRISRATGIIAIHRISTMLLNGVNIFEIETNSCFSTLINDSCVGLSISLQRAFQESERKSIMSKKSFYRRIKEYRECKKPLINSKKHIPRWIDIVDGEYQPNELAKTINFIFEMYNEGHGNAVIVQRLKELSLKDHNETNWNTIKISQLLRDERVIGVLKNKNKKNKENYHKIEGIWPKIISENLFNSVQSKINRHPSSHIDRTTKKQQNLFNGIIKCLFCNKSIAAIPNGKGVVYLRCTTHRSKDDACKLGLSLNADIIDPAIINFINGINWEEVYSISNKEKSDVEKLRLEYVNLTNEISELISEINDADDRIIMRLSRLLGKKQQQQSKIESKINSIKVNYNIKNVDIKTTQNIFNRKNISIRQNLNLELKKIIKTLKLGKLSDTFALCELEYFTDKISHLLIINLKKSIVTSWGVYRKRNDDSIWFESNFITFEVNNPTNTGWPKDIIAFKESLSSSDLVLFTIMENTIIRAYELIN</sequence>
<evidence type="ECO:0000313" key="1">
    <source>
        <dbReference type="EMBL" id="UCP99690.1"/>
    </source>
</evidence>
<name>A0AC61TG93_EDWTA</name>
<keyword evidence="2" id="KW-1185">Reference proteome</keyword>
<protein>
    <submittedName>
        <fullName evidence="1">Recombinase family protein</fullName>
    </submittedName>
</protein>
<dbReference type="EMBL" id="CP084506">
    <property type="protein sequence ID" value="UCP99690.1"/>
    <property type="molecule type" value="Genomic_DNA"/>
</dbReference>
<organism evidence="1 2">
    <name type="scientific">Edwardsiella tarda ATCC 15947 = NBRC 105688</name>
    <dbReference type="NCBI Taxonomy" id="667121"/>
    <lineage>
        <taxon>Bacteria</taxon>
        <taxon>Pseudomonadati</taxon>
        <taxon>Pseudomonadota</taxon>
        <taxon>Gammaproteobacteria</taxon>
        <taxon>Enterobacterales</taxon>
        <taxon>Hafniaceae</taxon>
        <taxon>Edwardsiella</taxon>
    </lineage>
</organism>
<gene>
    <name evidence="1" type="ORF">DCL27_13665</name>
</gene>
<reference evidence="1" key="1">
    <citation type="submission" date="2021-09" db="EMBL/GenBank/DDBJ databases">
        <title>Comparative genomics of Edwardsiella genus reveals species-based diversity.</title>
        <authorList>
            <person name="Tekedar H.C."/>
            <person name="Kumru S."/>
            <person name="Waldbieser G.C."/>
            <person name="Reichley S.R."/>
            <person name="Lawrence M.L."/>
            <person name="Griffin M.J."/>
        </authorList>
    </citation>
    <scope>NUCLEOTIDE SEQUENCE</scope>
    <source>
        <strain evidence="1">ATCC 15947</strain>
    </source>
</reference>